<gene>
    <name evidence="2" type="ORF">CLV41_1011321</name>
</gene>
<dbReference type="AlphaFoldDB" id="A0A2S3V4H4"/>
<keyword evidence="3" id="KW-1185">Reference proteome</keyword>
<keyword evidence="1" id="KW-0732">Signal</keyword>
<evidence type="ECO:0000313" key="3">
    <source>
        <dbReference type="Proteomes" id="UP000236959"/>
    </source>
</evidence>
<dbReference type="EMBL" id="PPCN01000001">
    <property type="protein sequence ID" value="POF34861.1"/>
    <property type="molecule type" value="Genomic_DNA"/>
</dbReference>
<dbReference type="Proteomes" id="UP000236959">
    <property type="component" value="Unassembled WGS sequence"/>
</dbReference>
<reference evidence="2 3" key="1">
    <citation type="submission" date="2018-01" db="EMBL/GenBank/DDBJ databases">
        <title>Genomic Encyclopedia of Archaeal and Bacterial Type Strains, Phase II (KMG-II): from individual species to whole genera.</title>
        <authorList>
            <person name="Goeker M."/>
        </authorList>
    </citation>
    <scope>NUCLEOTIDE SEQUENCE [LARGE SCALE GENOMIC DNA]</scope>
    <source>
        <strain evidence="2 3">DSM 17023</strain>
    </source>
</reference>
<protein>
    <submittedName>
        <fullName evidence="2">Uncharacterized protein</fullName>
    </submittedName>
</protein>
<comment type="caution">
    <text evidence="2">The sequence shown here is derived from an EMBL/GenBank/DDBJ whole genome shotgun (WGS) entry which is preliminary data.</text>
</comment>
<evidence type="ECO:0000256" key="1">
    <source>
        <dbReference type="SAM" id="SignalP"/>
    </source>
</evidence>
<sequence length="131" mass="14677">MRFFLSLLIFLSVSSLAQADTIRRSIPANKTSSVGAHATYNAQCMPSSIPKMKIAKQPENGTVSFKQVAFKLSEDAGRCAGRQVKGIAVYYKPKRGFRGQDEFKVRFTMDMYSARSAKIRNVVDKYIVEVK</sequence>
<name>A0A2S3V4H4_9HYPH</name>
<feature type="signal peptide" evidence="1">
    <location>
        <begin position="1"/>
        <end position="19"/>
    </location>
</feature>
<feature type="chain" id="PRO_5015585522" evidence="1">
    <location>
        <begin position="20"/>
        <end position="131"/>
    </location>
</feature>
<accession>A0A2S3V4H4</accession>
<evidence type="ECO:0000313" key="2">
    <source>
        <dbReference type="EMBL" id="POF34861.1"/>
    </source>
</evidence>
<organism evidence="2 3">
    <name type="scientific">Roseibium marinum</name>
    <dbReference type="NCBI Taxonomy" id="281252"/>
    <lineage>
        <taxon>Bacteria</taxon>
        <taxon>Pseudomonadati</taxon>
        <taxon>Pseudomonadota</taxon>
        <taxon>Alphaproteobacteria</taxon>
        <taxon>Hyphomicrobiales</taxon>
        <taxon>Stappiaceae</taxon>
        <taxon>Roseibium</taxon>
    </lineage>
</organism>
<proteinExistence type="predicted"/>